<feature type="region of interest" description="Disordered" evidence="9">
    <location>
        <begin position="703"/>
        <end position="750"/>
    </location>
</feature>
<feature type="domain" description="Cation-transporting P-type ATPase C-terminal" evidence="12">
    <location>
        <begin position="1412"/>
        <end position="1558"/>
    </location>
</feature>
<dbReference type="SFLD" id="SFLDS00003">
    <property type="entry name" value="Haloacid_Dehalogenase"/>
    <property type="match status" value="1"/>
</dbReference>
<keyword evidence="14" id="KW-1185">Reference proteome</keyword>
<dbReference type="Pfam" id="PF00702">
    <property type="entry name" value="Hydrolase"/>
    <property type="match status" value="1"/>
</dbReference>
<dbReference type="GO" id="GO:0005524">
    <property type="term" value="F:ATP binding"/>
    <property type="evidence" value="ECO:0007669"/>
    <property type="project" value="UniProtKB-KW"/>
</dbReference>
<dbReference type="InterPro" id="IPR044492">
    <property type="entry name" value="P_typ_ATPase_HD_dom"/>
</dbReference>
<dbReference type="InterPro" id="IPR059000">
    <property type="entry name" value="ATPase_P-type_domA"/>
</dbReference>
<keyword evidence="5" id="KW-1278">Translocase</keyword>
<evidence type="ECO:0000259" key="11">
    <source>
        <dbReference type="Pfam" id="PF00122"/>
    </source>
</evidence>
<evidence type="ECO:0000256" key="5">
    <source>
        <dbReference type="ARBA" id="ARBA00022967"/>
    </source>
</evidence>
<evidence type="ECO:0000256" key="2">
    <source>
        <dbReference type="ARBA" id="ARBA00022692"/>
    </source>
</evidence>
<evidence type="ECO:0000256" key="9">
    <source>
        <dbReference type="SAM" id="MobiDB-lite"/>
    </source>
</evidence>
<comment type="catalytic activity">
    <reaction evidence="8">
        <text>ATP + H2O = ADP + phosphate + H(+)</text>
        <dbReference type="Rhea" id="RHEA:13065"/>
        <dbReference type="ChEBI" id="CHEBI:15377"/>
        <dbReference type="ChEBI" id="CHEBI:15378"/>
        <dbReference type="ChEBI" id="CHEBI:30616"/>
        <dbReference type="ChEBI" id="CHEBI:43474"/>
        <dbReference type="ChEBI" id="CHEBI:456216"/>
    </reaction>
</comment>
<accession>A0A9W6PTM1</accession>
<comment type="caution">
    <text evidence="13">The sequence shown here is derived from an EMBL/GenBank/DDBJ whole genome shotgun (WGS) entry which is preliminary data.</text>
</comment>
<keyword evidence="6 10" id="KW-1133">Transmembrane helix</keyword>
<protein>
    <submittedName>
        <fullName evidence="13">Haloacid dehalogenase</fullName>
    </submittedName>
</protein>
<feature type="domain" description="P-type ATPase A" evidence="11">
    <location>
        <begin position="854"/>
        <end position="950"/>
    </location>
</feature>
<dbReference type="NCBIfam" id="TIGR01494">
    <property type="entry name" value="ATPase_P-type"/>
    <property type="match status" value="2"/>
</dbReference>
<reference evidence="13" key="1">
    <citation type="submission" date="2023-02" db="EMBL/GenBank/DDBJ databases">
        <title>Actinomadura rubrobrunea NBRC 14622.</title>
        <authorList>
            <person name="Ichikawa N."/>
            <person name="Sato H."/>
            <person name="Tonouchi N."/>
        </authorList>
    </citation>
    <scope>NUCLEOTIDE SEQUENCE</scope>
    <source>
        <strain evidence="13">NBRC 14622</strain>
    </source>
</reference>
<evidence type="ECO:0000313" key="13">
    <source>
        <dbReference type="EMBL" id="GLW64255.1"/>
    </source>
</evidence>
<feature type="transmembrane region" description="Helical" evidence="10">
    <location>
        <begin position="1457"/>
        <end position="1478"/>
    </location>
</feature>
<organism evidence="13 14">
    <name type="scientific">Actinomadura rubrobrunea</name>
    <dbReference type="NCBI Taxonomy" id="115335"/>
    <lineage>
        <taxon>Bacteria</taxon>
        <taxon>Bacillati</taxon>
        <taxon>Actinomycetota</taxon>
        <taxon>Actinomycetes</taxon>
        <taxon>Streptosporangiales</taxon>
        <taxon>Thermomonosporaceae</taxon>
        <taxon>Actinomadura</taxon>
    </lineage>
</organism>
<dbReference type="Gene3D" id="3.40.50.1000">
    <property type="entry name" value="HAD superfamily/HAD-like"/>
    <property type="match status" value="1"/>
</dbReference>
<dbReference type="PRINTS" id="PR00119">
    <property type="entry name" value="CATATPASE"/>
</dbReference>
<evidence type="ECO:0000256" key="7">
    <source>
        <dbReference type="ARBA" id="ARBA00023136"/>
    </source>
</evidence>
<dbReference type="Gene3D" id="3.40.1110.10">
    <property type="entry name" value="Calcium-transporting ATPase, cytoplasmic domain N"/>
    <property type="match status" value="1"/>
</dbReference>
<feature type="compositionally biased region" description="Basic and acidic residues" evidence="9">
    <location>
        <begin position="728"/>
        <end position="739"/>
    </location>
</feature>
<keyword evidence="7 10" id="KW-0472">Membrane</keyword>
<dbReference type="InterPro" id="IPR008250">
    <property type="entry name" value="ATPase_P-typ_transduc_dom_A_sf"/>
</dbReference>
<dbReference type="Gene3D" id="1.20.1110.10">
    <property type="entry name" value="Calcium-transporting ATPase, transmembrane domain"/>
    <property type="match status" value="1"/>
</dbReference>
<feature type="transmembrane region" description="Helical" evidence="10">
    <location>
        <begin position="1513"/>
        <end position="1534"/>
    </location>
</feature>
<proteinExistence type="predicted"/>
<dbReference type="InterPro" id="IPR036412">
    <property type="entry name" value="HAD-like_sf"/>
</dbReference>
<dbReference type="PANTHER" id="PTHR42861">
    <property type="entry name" value="CALCIUM-TRANSPORTING ATPASE"/>
    <property type="match status" value="1"/>
</dbReference>
<dbReference type="InterPro" id="IPR001757">
    <property type="entry name" value="P_typ_ATPase"/>
</dbReference>
<dbReference type="PRINTS" id="PR00120">
    <property type="entry name" value="HATPASE"/>
</dbReference>
<keyword evidence="2 10" id="KW-0812">Transmembrane</keyword>
<feature type="transmembrane region" description="Helical" evidence="10">
    <location>
        <begin position="1546"/>
        <end position="1569"/>
    </location>
</feature>
<dbReference type="EMBL" id="BSRZ01000004">
    <property type="protein sequence ID" value="GLW64255.1"/>
    <property type="molecule type" value="Genomic_DNA"/>
</dbReference>
<dbReference type="InterPro" id="IPR023214">
    <property type="entry name" value="HAD_sf"/>
</dbReference>
<dbReference type="SFLD" id="SFLDF00027">
    <property type="entry name" value="p-type_atpase"/>
    <property type="match status" value="1"/>
</dbReference>
<keyword evidence="3" id="KW-0547">Nucleotide-binding</keyword>
<evidence type="ECO:0000256" key="3">
    <source>
        <dbReference type="ARBA" id="ARBA00022741"/>
    </source>
</evidence>
<feature type="region of interest" description="Disordered" evidence="9">
    <location>
        <begin position="1580"/>
        <end position="1600"/>
    </location>
</feature>
<feature type="region of interest" description="Disordered" evidence="9">
    <location>
        <begin position="54"/>
        <end position="79"/>
    </location>
</feature>
<dbReference type="Pfam" id="PF00122">
    <property type="entry name" value="E1-E2_ATPase"/>
    <property type="match status" value="1"/>
</dbReference>
<dbReference type="Pfam" id="PF00689">
    <property type="entry name" value="Cation_ATPase_C"/>
    <property type="match status" value="1"/>
</dbReference>
<dbReference type="InterPro" id="IPR006068">
    <property type="entry name" value="ATPase_P-typ_cation-transptr_C"/>
</dbReference>
<dbReference type="Proteomes" id="UP001165124">
    <property type="component" value="Unassembled WGS sequence"/>
</dbReference>
<gene>
    <name evidence="13" type="primary">ctpH</name>
    <name evidence="13" type="ORF">Arub01_24990</name>
</gene>
<dbReference type="GO" id="GO:0005886">
    <property type="term" value="C:plasma membrane"/>
    <property type="evidence" value="ECO:0007669"/>
    <property type="project" value="UniProtKB-SubCell"/>
</dbReference>
<dbReference type="SUPFAM" id="SSF56784">
    <property type="entry name" value="HAD-like"/>
    <property type="match status" value="1"/>
</dbReference>
<dbReference type="GO" id="GO:0016887">
    <property type="term" value="F:ATP hydrolysis activity"/>
    <property type="evidence" value="ECO:0007669"/>
    <property type="project" value="InterPro"/>
</dbReference>
<evidence type="ECO:0000256" key="10">
    <source>
        <dbReference type="SAM" id="Phobius"/>
    </source>
</evidence>
<dbReference type="SUPFAM" id="SSF81653">
    <property type="entry name" value="Calcium ATPase, transduction domain A"/>
    <property type="match status" value="1"/>
</dbReference>
<evidence type="ECO:0000256" key="1">
    <source>
        <dbReference type="ARBA" id="ARBA00004651"/>
    </source>
</evidence>
<dbReference type="SUPFAM" id="SSF81665">
    <property type="entry name" value="Calcium ATPase, transmembrane domain M"/>
    <property type="match status" value="1"/>
</dbReference>
<dbReference type="InterPro" id="IPR023299">
    <property type="entry name" value="ATPase_P-typ_cyto_dom_N"/>
</dbReference>
<dbReference type="PROSITE" id="PS00154">
    <property type="entry name" value="ATPASE_E1_E2"/>
    <property type="match status" value="1"/>
</dbReference>
<evidence type="ECO:0000256" key="8">
    <source>
        <dbReference type="ARBA" id="ARBA00049360"/>
    </source>
</evidence>
<evidence type="ECO:0000256" key="6">
    <source>
        <dbReference type="ARBA" id="ARBA00022989"/>
    </source>
</evidence>
<comment type="subcellular location">
    <subcellularLocation>
        <location evidence="1">Cell membrane</location>
        <topology evidence="1">Multi-pass membrane protein</topology>
    </subcellularLocation>
</comment>
<name>A0A9W6PTM1_9ACTN</name>
<evidence type="ECO:0000313" key="14">
    <source>
        <dbReference type="Proteomes" id="UP001165124"/>
    </source>
</evidence>
<dbReference type="Gene3D" id="2.70.150.10">
    <property type="entry name" value="Calcium-transporting ATPase, cytoplasmic transduction domain A"/>
    <property type="match status" value="1"/>
</dbReference>
<evidence type="ECO:0000259" key="12">
    <source>
        <dbReference type="Pfam" id="PF00689"/>
    </source>
</evidence>
<dbReference type="InterPro" id="IPR018303">
    <property type="entry name" value="ATPase_P-typ_P_site"/>
</dbReference>
<feature type="compositionally biased region" description="Pro residues" evidence="9">
    <location>
        <begin position="58"/>
        <end position="79"/>
    </location>
</feature>
<evidence type="ECO:0000256" key="4">
    <source>
        <dbReference type="ARBA" id="ARBA00022840"/>
    </source>
</evidence>
<dbReference type="SFLD" id="SFLDG00002">
    <property type="entry name" value="C1.7:_P-type_atpase_like"/>
    <property type="match status" value="1"/>
</dbReference>
<sequence>MPLMGLLRSAARMVPRAAAGTAALAGGAAGFAEGAAGLAGDAAGLAARASRRAAGALPAPPPPLRRLVPPDGPPRPPSLPHAVSLPLVAVLSGAASAPRLIALHRPRGLSRPSALLSRLSAWARPVEPPRRAELRDLIGPRGRRRVWAGEGRAYVELHGHAVGRTREAAELRRAVGAAVRRLEGVNWAQVNAVTGEILCVFDEGSVSLDRLVDVVSAVEEDHDLPDTPYPRSAHPADRAPIIAETVALASDCAAFALAATGRLTRWPRLPGAVGMVLPWVDHQPRLRGVLERRLGQHGADMVLAVGNAVLHGLTQEPAGLAVDAVYRALVIAELNARRAAWLRWDPRLCAAGLPHEPPPRSERPVPLPAGPVEKAADRSALATLAGAAAVLGLTRDPGMAANLIRATVPRAARYGRSGFAATLDRRLADDGVVPLDGSCYHRFDRISAVVVDAPVLCGRDLEILSADDPETWRTAARLLDRDPRMEGEPDEAGLRLEPLAGADGEAARARVADRRGATIGRVTVGRRLHPLAEAVLTAARDGGLRVLLADDPSTAELLPLADDALDGGVPLAEHVRRLQEEGHGVLVLTAADDAAALAADVAVGVVTEGPDALRPGGEARVCWAADLICTGGLGQAWRVVTAVGAAREASRRAVRLATGGSVLGALLVVTGRRGASPFNLAPMYSAALLALIGGVVAGRRLAARPAPPPSPRVPWHALDPRSAAEQARALRTEPRPERPPRRRVRVPEGAGRPAGLVADVARAVGHELRDPLTPVLVLGAAASAVVGSGVDAALVGGVMAGNALVSGLQRARAERALRGLLLDQRPPARRVREDGDRRPWDDPLVRRCEPVPCDTVSAAELRPGDVIALGPSDVVPADARLLAAVDLEVDEASLTGESLPVSKSVEAVPGAELAERTCMLYQDTTVLTGRAYAVVVATGAATQAGRAAALAGRGAAPSGVQAQLNELTRMSLPVTGLSGALVGVLGLLRGASVRQAVSSGVAVAVAAVPEGLPLVATVAQLAAARRLSRRNVLVRNSRTLGTMGRVDTLCFDKTGTLTEGRLRVTTVSGPDGTVGFDSAAGRRVLTAAARACPWGEGAARPRHATDRAVLDAAAAHLGSDDGWRLVHEVPFEPSRGFSAATGWDGDRPALVVKGAPEVVMERCRGVASGDAAEPMTPRRRAAARAVVRDLAERGLRVLAVAEGRTDASRLDEGRAALDGEPLTLVGFVGIADPPRRDAADAIRTLTEAGIRVVVITGDHPATAQAIAAELGVPHADRVLTGAALDRLSDRERAARIARTSVFARVGPEHKVSIVQALRRAGRVVAMTGDGANDAAAIRLADVGIGLGGGDSAAARSAADLILPGNDLPGITEALLEGRTLWQSVRNAVSILVGGNAGEIAFTVYGTAVGGRAPLSTRQLLLVNMLTDMLPALAVALAPPPDGGGARPSRRGPFGDPLHEAIAARGVVTAIGAIVAWQIGRLTGRRRRAGTMGLAALVVTQLAQTLQMGRHSPAVLATCAASVLLLAVVIETPGLSHFFGSVPLGPAAWTVVLGSAGAAAALSVFGPRLLRRLPAPTRLGAAAEPKAPSTPRVSGAVGALS</sequence>
<keyword evidence="4" id="KW-0067">ATP-binding</keyword>
<dbReference type="InterPro" id="IPR023298">
    <property type="entry name" value="ATPase_P-typ_TM_dom_sf"/>
</dbReference>